<dbReference type="EMBL" id="OX458333">
    <property type="protein sequence ID" value="CAI8771703.1"/>
    <property type="molecule type" value="Genomic_DNA"/>
</dbReference>
<evidence type="ECO:0000313" key="1">
    <source>
        <dbReference type="EMBL" id="CAI8771703.1"/>
    </source>
</evidence>
<dbReference type="InterPro" id="IPR014082">
    <property type="entry name" value="CRISPR-assoc_prot_Cas02710"/>
</dbReference>
<sequence length="428" mass="47603">MPQPILLVCTVGGSHQPIVSAIEILKPDFVCFICTGRDPGTGRPGSEIQITGKDFCIKANFNDERPSLPNIPTQTGLDADRYEVRLCPADDLDAVFRVCYEALRELRTSDAEARVIADYTGGTKTMSAGLVAAALEVDGVELQLVTGNRADLIKVHDGWQSVGEASADELKLTRRMSPYLAAWTRYAYDEAALGLASLPRPRGSLAARLDRARVLSQAYAAWDRFEHGEALAKLQLYAAALPDELKSHIGVLLRLCGKEGDVKNEPARLLDLYRNAERRAAQGRYDDAVARIYRLLEWTAQWLLRRDFGVDTSAVPEDFVPPGLELSRTRDGKLQAGLFAAWELVGTKLDSEAAHFIREERESLRHHVHARNNSILAHGFTPIGREHWQALHDWLSERFLPMLLAESRKSGIRCLPPQLPSVYPFDLS</sequence>
<organism evidence="1 2">
    <name type="scientific">Methylocaldum szegediense</name>
    <dbReference type="NCBI Taxonomy" id="73780"/>
    <lineage>
        <taxon>Bacteria</taxon>
        <taxon>Pseudomonadati</taxon>
        <taxon>Pseudomonadota</taxon>
        <taxon>Gammaproteobacteria</taxon>
        <taxon>Methylococcales</taxon>
        <taxon>Methylococcaceae</taxon>
        <taxon>Methylocaldum</taxon>
    </lineage>
</organism>
<dbReference type="Pfam" id="PF09670">
    <property type="entry name" value="Cas_Cas02710"/>
    <property type="match status" value="1"/>
</dbReference>
<reference evidence="1 2" key="1">
    <citation type="submission" date="2023-03" db="EMBL/GenBank/DDBJ databases">
        <authorList>
            <person name="Pearce D."/>
        </authorList>
    </citation>
    <scope>NUCLEOTIDE SEQUENCE [LARGE SCALE GENOMIC DNA]</scope>
    <source>
        <strain evidence="1">Msz</strain>
    </source>
</reference>
<dbReference type="RefSeq" id="WP_026612077.1">
    <property type="nucleotide sequence ID" value="NZ_OX458333.1"/>
</dbReference>
<gene>
    <name evidence="1" type="ORF">MSZNOR_1044</name>
</gene>
<name>A0ABM9HYK1_9GAMM</name>
<dbReference type="Proteomes" id="UP001162030">
    <property type="component" value="Chromosome"/>
</dbReference>
<protein>
    <submittedName>
        <fullName evidence="1">TIGR02710 family CRISPR-associated protein</fullName>
    </submittedName>
</protein>
<keyword evidence="2" id="KW-1185">Reference proteome</keyword>
<evidence type="ECO:0000313" key="2">
    <source>
        <dbReference type="Proteomes" id="UP001162030"/>
    </source>
</evidence>
<accession>A0ABM9HYK1</accession>
<dbReference type="NCBIfam" id="TIGR02710">
    <property type="entry name" value="TIGR02710 family CRISPR-associated CARF protein"/>
    <property type="match status" value="1"/>
</dbReference>
<proteinExistence type="predicted"/>